<dbReference type="AlphaFoldDB" id="A0A448XEV2"/>
<accession>A0A448XEV2</accession>
<feature type="region of interest" description="Disordered" evidence="1">
    <location>
        <begin position="90"/>
        <end position="109"/>
    </location>
</feature>
<feature type="compositionally biased region" description="Basic and acidic residues" evidence="1">
    <location>
        <begin position="39"/>
        <end position="61"/>
    </location>
</feature>
<evidence type="ECO:0000313" key="3">
    <source>
        <dbReference type="Proteomes" id="UP000784294"/>
    </source>
</evidence>
<feature type="region of interest" description="Disordered" evidence="1">
    <location>
        <begin position="33"/>
        <end position="63"/>
    </location>
</feature>
<proteinExistence type="predicted"/>
<name>A0A448XEV2_9PLAT</name>
<dbReference type="EMBL" id="CAAALY010248583">
    <property type="protein sequence ID" value="VEL34872.1"/>
    <property type="molecule type" value="Genomic_DNA"/>
</dbReference>
<comment type="caution">
    <text evidence="2">The sequence shown here is derived from an EMBL/GenBank/DDBJ whole genome shotgun (WGS) entry which is preliminary data.</text>
</comment>
<reference evidence="2" key="1">
    <citation type="submission" date="2018-11" db="EMBL/GenBank/DDBJ databases">
        <authorList>
            <consortium name="Pathogen Informatics"/>
        </authorList>
    </citation>
    <scope>NUCLEOTIDE SEQUENCE</scope>
</reference>
<organism evidence="2 3">
    <name type="scientific">Protopolystoma xenopodis</name>
    <dbReference type="NCBI Taxonomy" id="117903"/>
    <lineage>
        <taxon>Eukaryota</taxon>
        <taxon>Metazoa</taxon>
        <taxon>Spiralia</taxon>
        <taxon>Lophotrochozoa</taxon>
        <taxon>Platyhelminthes</taxon>
        <taxon>Monogenea</taxon>
        <taxon>Polyopisthocotylea</taxon>
        <taxon>Polystomatidea</taxon>
        <taxon>Polystomatidae</taxon>
        <taxon>Protopolystoma</taxon>
    </lineage>
</organism>
<evidence type="ECO:0000256" key="1">
    <source>
        <dbReference type="SAM" id="MobiDB-lite"/>
    </source>
</evidence>
<sequence length="350" mass="39155">MLHTCQISVGSRKRVNAGAHAAKCTEMRTLGGGQIRGCRKTDRPTDRPTDRLTDRQTDGPTDRVSVCCGHATGTGRFGPPLAHTFGSVNRETETQTAGPSGRRAVGLSGSRADRECQLNRYIEAFAYKSRFESPRDSTVGRRGRYRLKVCWKANFVIQSCNPTRRHKMQYQQQLIVWLVCLLGAGAPAIGQDGWNAFSGLDYPDAVTSTSLRYQASSDAWRQQGAEAMDAGVAGDEFAVKMQRRGLPTDWRESSQTDAMKRDADGIEARRQQRKLRAIQRFLATQSVTEEANNAKLLSRPASRRGFDGMPKFLKEEIKQKVDNINQRFMQNENYSPEVETNLLPLETSKF</sequence>
<gene>
    <name evidence="2" type="ORF">PXEA_LOCUS28312</name>
</gene>
<dbReference type="Proteomes" id="UP000784294">
    <property type="component" value="Unassembled WGS sequence"/>
</dbReference>
<keyword evidence="3" id="KW-1185">Reference proteome</keyword>
<evidence type="ECO:0000313" key="2">
    <source>
        <dbReference type="EMBL" id="VEL34872.1"/>
    </source>
</evidence>
<protein>
    <submittedName>
        <fullName evidence="2">Uncharacterized protein</fullName>
    </submittedName>
</protein>